<accession>L8GLZ0</accession>
<evidence type="ECO:0000313" key="2">
    <source>
        <dbReference type="Proteomes" id="UP000011083"/>
    </source>
</evidence>
<protein>
    <submittedName>
        <fullName evidence="1">Uncharacterized protein</fullName>
    </submittedName>
</protein>
<reference evidence="1 2" key="1">
    <citation type="journal article" date="2013" name="Genome Biol.">
        <title>Genome of Acanthamoeba castellanii highlights extensive lateral gene transfer and early evolution of tyrosine kinase signaling.</title>
        <authorList>
            <person name="Clarke M."/>
            <person name="Lohan A.J."/>
            <person name="Liu B."/>
            <person name="Lagkouvardos I."/>
            <person name="Roy S."/>
            <person name="Zafar N."/>
            <person name="Bertelli C."/>
            <person name="Schilde C."/>
            <person name="Kianianmomeni A."/>
            <person name="Burglin T.R."/>
            <person name="Frech C."/>
            <person name="Turcotte B."/>
            <person name="Kopec K.O."/>
            <person name="Synnott J.M."/>
            <person name="Choo C."/>
            <person name="Paponov I."/>
            <person name="Finkler A."/>
            <person name="Soon Heng Tan C."/>
            <person name="Hutchins A.P."/>
            <person name="Weinmeier T."/>
            <person name="Rattei T."/>
            <person name="Chu J.S."/>
            <person name="Gimenez G."/>
            <person name="Irimia M."/>
            <person name="Rigden D.J."/>
            <person name="Fitzpatrick D.A."/>
            <person name="Lorenzo-Morales J."/>
            <person name="Bateman A."/>
            <person name="Chiu C.H."/>
            <person name="Tang P."/>
            <person name="Hegemann P."/>
            <person name="Fromm H."/>
            <person name="Raoult D."/>
            <person name="Greub G."/>
            <person name="Miranda-Saavedra D."/>
            <person name="Chen N."/>
            <person name="Nash P."/>
            <person name="Ginger M.L."/>
            <person name="Horn M."/>
            <person name="Schaap P."/>
            <person name="Caler L."/>
            <person name="Loftus B."/>
        </authorList>
    </citation>
    <scope>NUCLEOTIDE SEQUENCE [LARGE SCALE GENOMIC DNA]</scope>
    <source>
        <strain evidence="1 2">Neff</strain>
    </source>
</reference>
<dbReference type="Pfam" id="PF10486">
    <property type="entry name" value="PI3K_1B_p101"/>
    <property type="match status" value="1"/>
</dbReference>
<dbReference type="PANTHER" id="PTHR15593:SF3">
    <property type="entry name" value="PROTEIN DDB_G0292252-RELATED"/>
    <property type="match status" value="1"/>
</dbReference>
<dbReference type="EMBL" id="KB008073">
    <property type="protein sequence ID" value="ELR14022.1"/>
    <property type="molecule type" value="Genomic_DNA"/>
</dbReference>
<dbReference type="OrthoDB" id="19891at2759"/>
<dbReference type="OMA" id="THNVFWD"/>
<dbReference type="GO" id="GO:0007186">
    <property type="term" value="P:G protein-coupled receptor signaling pathway"/>
    <property type="evidence" value="ECO:0007669"/>
    <property type="project" value="TreeGrafter"/>
</dbReference>
<name>L8GLZ0_ACACF</name>
<proteinExistence type="predicted"/>
<dbReference type="GO" id="GO:0005944">
    <property type="term" value="C:phosphatidylinositol 3-kinase complex, class IB"/>
    <property type="evidence" value="ECO:0007669"/>
    <property type="project" value="InterPro"/>
</dbReference>
<dbReference type="RefSeq" id="XP_004336035.1">
    <property type="nucleotide sequence ID" value="XM_004335987.1"/>
</dbReference>
<dbReference type="KEGG" id="acan:ACA1_366340"/>
<evidence type="ECO:0000313" key="1">
    <source>
        <dbReference type="EMBL" id="ELR14022.1"/>
    </source>
</evidence>
<dbReference type="GeneID" id="14914579"/>
<dbReference type="AlphaFoldDB" id="L8GLZ0"/>
<keyword evidence="2" id="KW-1185">Reference proteome</keyword>
<gene>
    <name evidence="1" type="ORF">ACA1_366340</name>
</gene>
<dbReference type="VEuPathDB" id="AmoebaDB:ACA1_366340"/>
<dbReference type="GO" id="GO:0046935">
    <property type="term" value="F:1-phosphatidylinositol-3-kinase regulator activity"/>
    <property type="evidence" value="ECO:0007669"/>
    <property type="project" value="InterPro"/>
</dbReference>
<sequence length="853" mass="95574">MDKNVFENQLIAMAETVMGFTSKGGDVGPAQYHQFWADLSTNPVQVSDYLTSLIVKFVAVSTGEDKSYILADLVRKVVGKEYENASDQARLTSESLDNQQTLLGTIYFISLFFPFDATSDPLKVAIARWLKLRGRGDVVPPKGKAALDSTFVDECLRALAPGYLEANESAFSLIAQCSHIPFPDDFVADSAPIGLLASCLLNTYLRNCLREGRQTRILFDGVLTLLKQSKTMRDAQLLTLLHMLRGFVVVSPKLDPEILENAIEVVKQYYLWPCPYGDVAKELLNLLSVELKSAGSGMRELFVEENPELEKGYVLTGRERIVYIIADQNIEKAKRLRTLLQSFPPEEVSPSQIQMNLLASILETNANIDPDQLHLEFCTREDTATFYHTAMEILNQAVMMSEKEAIAFRHQKLTALKDYIVSRSTATRRSSVALQSSARTSSLPPLQFEFMMINSSTEEPPLNYETHFKYPHRMSMDILLNIIKLHRQPPDNPKPCVIKVGIAGDDQTLHSVAGSYVALKMTKPRLFENLSFQFYIIPLDIEGRSSNFPHFLAKHDGWYGRHVLCLANYLLRVLPSAGAAEPKADGRAKKATWSAIDSPSPSMQLIARSYAGIGPAEVAAALEGGTSVRVPLRPPCPSLLLRAELQNYFREARNRLEVNLYQCECWCVGDTAYFTVPFAQRVTVGIQAFAKAFMVTSNNMTERMSVEELQSKVKGFKYAPCALGLKFIQMSVTGAPRQGPPMKYRPYNEIVVANVPARGDRFTPAHPSKNWLEMYTQKADSKKRSARSAKEHTYHISAIEVEPKDRRKDEFHVLIDDVLYGPFTKIKIGPVLSSKEPMACRSLPVMTYFPLDL</sequence>
<organism evidence="1 2">
    <name type="scientific">Acanthamoeba castellanii (strain ATCC 30010 / Neff)</name>
    <dbReference type="NCBI Taxonomy" id="1257118"/>
    <lineage>
        <taxon>Eukaryota</taxon>
        <taxon>Amoebozoa</taxon>
        <taxon>Discosea</taxon>
        <taxon>Longamoebia</taxon>
        <taxon>Centramoebida</taxon>
        <taxon>Acanthamoebidae</taxon>
        <taxon>Acanthamoeba</taxon>
    </lineage>
</organism>
<dbReference type="Proteomes" id="UP000011083">
    <property type="component" value="Unassembled WGS sequence"/>
</dbReference>
<dbReference type="InterPro" id="IPR019522">
    <property type="entry name" value="PIK3R5/6"/>
</dbReference>
<dbReference type="PANTHER" id="PTHR15593">
    <property type="entry name" value="PHOSPHATIDYLINOSITOL 3-KINASE REGULATORY SUBUNIT"/>
    <property type="match status" value="1"/>
</dbReference>